<protein>
    <submittedName>
        <fullName evidence="2">Uncharacterized protein</fullName>
    </submittedName>
</protein>
<gene>
    <name evidence="2" type="ORF">Scinn_43460</name>
</gene>
<feature type="compositionally biased region" description="Basic and acidic residues" evidence="1">
    <location>
        <begin position="95"/>
        <end position="104"/>
    </location>
</feature>
<evidence type="ECO:0000313" key="2">
    <source>
        <dbReference type="EMBL" id="GHI14883.1"/>
    </source>
</evidence>
<keyword evidence="3" id="KW-1185">Reference proteome</keyword>
<reference evidence="3" key="1">
    <citation type="submission" date="2020-09" db="EMBL/GenBank/DDBJ databases">
        <title>Whole genome shotgun sequence of Streptomyces cinnamonensis NBRC 15873.</title>
        <authorList>
            <person name="Komaki H."/>
            <person name="Tamura T."/>
        </authorList>
    </citation>
    <scope>NUCLEOTIDE SEQUENCE [LARGE SCALE GENOMIC DNA]</scope>
    <source>
        <strain evidence="3">NBRC 15873</strain>
    </source>
</reference>
<dbReference type="Proteomes" id="UP000660554">
    <property type="component" value="Unassembled WGS sequence"/>
</dbReference>
<evidence type="ECO:0000256" key="1">
    <source>
        <dbReference type="SAM" id="MobiDB-lite"/>
    </source>
</evidence>
<name>A0ABQ3NQ46_STRVG</name>
<sequence length="104" mass="10894">MRLLLQAGHVRSPDAERFGDALADGLELPWGQTHGQGGEVVVGGAVAQALDQGEAGGRWAAAPSRVRLRSRPARSHTAVGAGDRRRGGGTAPGVDRIDVWPHRC</sequence>
<accession>A0ABQ3NQ46</accession>
<organism evidence="2 3">
    <name type="scientific">Streptomyces virginiae</name>
    <name type="common">Streptomyces cinnamonensis</name>
    <dbReference type="NCBI Taxonomy" id="1961"/>
    <lineage>
        <taxon>Bacteria</taxon>
        <taxon>Bacillati</taxon>
        <taxon>Actinomycetota</taxon>
        <taxon>Actinomycetes</taxon>
        <taxon>Kitasatosporales</taxon>
        <taxon>Streptomycetaceae</taxon>
        <taxon>Streptomyces</taxon>
    </lineage>
</organism>
<dbReference type="EMBL" id="BNDV01000008">
    <property type="protein sequence ID" value="GHI14883.1"/>
    <property type="molecule type" value="Genomic_DNA"/>
</dbReference>
<comment type="caution">
    <text evidence="2">The sequence shown here is derived from an EMBL/GenBank/DDBJ whole genome shotgun (WGS) entry which is preliminary data.</text>
</comment>
<feature type="region of interest" description="Disordered" evidence="1">
    <location>
        <begin position="57"/>
        <end position="104"/>
    </location>
</feature>
<proteinExistence type="predicted"/>
<evidence type="ECO:0000313" key="3">
    <source>
        <dbReference type="Proteomes" id="UP000660554"/>
    </source>
</evidence>